<reference evidence="2 3" key="1">
    <citation type="submission" date="2019-02" db="EMBL/GenBank/DDBJ databases">
        <title>Complete genome sequence of Pseudomonas sp. SNU WT1 isolated from rainbow trout.</title>
        <authorList>
            <person name="Oh W.T."/>
            <person name="Park S.C."/>
        </authorList>
    </citation>
    <scope>NUCLEOTIDE SEQUENCE [LARGE SCALE GENOMIC DNA]</scope>
    <source>
        <strain evidence="2 3">SNU WT1</strain>
    </source>
</reference>
<dbReference type="AlphaFoldDB" id="A0A411MKU2"/>
<evidence type="ECO:0008006" key="4">
    <source>
        <dbReference type="Google" id="ProtNLM"/>
    </source>
</evidence>
<dbReference type="OrthoDB" id="6595001at2"/>
<dbReference type="Proteomes" id="UP000291130">
    <property type="component" value="Chromosome"/>
</dbReference>
<organism evidence="2 3">
    <name type="scientific">Pseudomonas tructae</name>
    <dbReference type="NCBI Taxonomy" id="2518644"/>
    <lineage>
        <taxon>Bacteria</taxon>
        <taxon>Pseudomonadati</taxon>
        <taxon>Pseudomonadota</taxon>
        <taxon>Gammaproteobacteria</taxon>
        <taxon>Pseudomonadales</taxon>
        <taxon>Pseudomonadaceae</taxon>
        <taxon>Pseudomonas</taxon>
    </lineage>
</organism>
<keyword evidence="3" id="KW-1185">Reference proteome</keyword>
<feature type="signal peptide" evidence="1">
    <location>
        <begin position="1"/>
        <end position="20"/>
    </location>
</feature>
<keyword evidence="1" id="KW-0732">Signal</keyword>
<protein>
    <recommendedName>
        <fullName evidence="4">Lipoprotein</fullName>
    </recommendedName>
</protein>
<evidence type="ECO:0000256" key="1">
    <source>
        <dbReference type="SAM" id="SignalP"/>
    </source>
</evidence>
<evidence type="ECO:0000313" key="2">
    <source>
        <dbReference type="EMBL" id="QBF27446.1"/>
    </source>
</evidence>
<feature type="chain" id="PRO_5019500868" description="Lipoprotein" evidence="1">
    <location>
        <begin position="21"/>
        <end position="114"/>
    </location>
</feature>
<evidence type="ECO:0000313" key="3">
    <source>
        <dbReference type="Proteomes" id="UP000291130"/>
    </source>
</evidence>
<dbReference type="KEGG" id="ptk:EXN22_17805"/>
<proteinExistence type="predicted"/>
<dbReference type="EMBL" id="CP035952">
    <property type="protein sequence ID" value="QBF27446.1"/>
    <property type="molecule type" value="Genomic_DNA"/>
</dbReference>
<dbReference type="PROSITE" id="PS51257">
    <property type="entry name" value="PROKAR_LIPOPROTEIN"/>
    <property type="match status" value="1"/>
</dbReference>
<gene>
    <name evidence="2" type="ORF">EXN22_17805</name>
</gene>
<dbReference type="RefSeq" id="WP_130265304.1">
    <property type="nucleotide sequence ID" value="NZ_CP035952.1"/>
</dbReference>
<name>A0A411MKU2_9PSED</name>
<accession>A0A411MKU2</accession>
<sequence length="114" mass="12425">MRILVVAVGLVMLAGCVSTADLEQNKPSIAASTSKDPKRYALCVFPKWQASRTDASMAETEDDYRLWVASNNMADELLDIRKIASGSSVTLRQRMAWSAMPGRSGIESAVRSCL</sequence>